<reference evidence="1 2" key="1">
    <citation type="submission" date="2019-06" db="EMBL/GenBank/DDBJ databases">
        <authorList>
            <person name="Lee I."/>
            <person name="Jang G.I."/>
            <person name="Hwang C.Y."/>
        </authorList>
    </citation>
    <scope>NUCLEOTIDE SEQUENCE [LARGE SCALE GENOMIC DNA]</scope>
    <source>
        <strain evidence="1 2">PAMC 28131</strain>
    </source>
</reference>
<sequence>MPELAASAVASPCRNICRLKRGLCTGCGRTMEEIAAWPTAPDAVKLAIRARAAGRIRA</sequence>
<dbReference type="Pfam" id="PF06945">
    <property type="entry name" value="DUF1289"/>
    <property type="match status" value="1"/>
</dbReference>
<dbReference type="OrthoDB" id="9811423at2"/>
<dbReference type="RefSeq" id="WP_140929119.1">
    <property type="nucleotide sequence ID" value="NZ_VFSU01000031.1"/>
</dbReference>
<organism evidence="1 2">
    <name type="scientific">Sandaracinobacter neustonicus</name>
    <dbReference type="NCBI Taxonomy" id="1715348"/>
    <lineage>
        <taxon>Bacteria</taxon>
        <taxon>Pseudomonadati</taxon>
        <taxon>Pseudomonadota</taxon>
        <taxon>Alphaproteobacteria</taxon>
        <taxon>Sphingomonadales</taxon>
        <taxon>Sphingosinicellaceae</taxon>
        <taxon>Sandaracinobacter</taxon>
    </lineage>
</organism>
<gene>
    <name evidence="1" type="ORF">FJQ54_14415</name>
</gene>
<name>A0A501XF32_9SPHN</name>
<dbReference type="AlphaFoldDB" id="A0A501XF32"/>
<comment type="caution">
    <text evidence="1">The sequence shown here is derived from an EMBL/GenBank/DDBJ whole genome shotgun (WGS) entry which is preliminary data.</text>
</comment>
<evidence type="ECO:0000313" key="2">
    <source>
        <dbReference type="Proteomes" id="UP000319897"/>
    </source>
</evidence>
<dbReference type="InterPro" id="IPR010710">
    <property type="entry name" value="DUF1289"/>
</dbReference>
<protein>
    <submittedName>
        <fullName evidence="1">DUF1289 domain-containing protein</fullName>
    </submittedName>
</protein>
<accession>A0A501XF32</accession>
<keyword evidence="2" id="KW-1185">Reference proteome</keyword>
<dbReference type="Proteomes" id="UP000319897">
    <property type="component" value="Unassembled WGS sequence"/>
</dbReference>
<dbReference type="EMBL" id="VFSU01000031">
    <property type="protein sequence ID" value="TPE59248.1"/>
    <property type="molecule type" value="Genomic_DNA"/>
</dbReference>
<proteinExistence type="predicted"/>
<evidence type="ECO:0000313" key="1">
    <source>
        <dbReference type="EMBL" id="TPE59248.1"/>
    </source>
</evidence>